<dbReference type="PRINTS" id="PR00969">
    <property type="entry name" value="CHAPERONPILI"/>
</dbReference>
<dbReference type="SUPFAM" id="SSF49354">
    <property type="entry name" value="PapD-like"/>
    <property type="match status" value="1"/>
</dbReference>
<dbReference type="EMBL" id="JACYNN010000015">
    <property type="protein sequence ID" value="MBD8108166.1"/>
    <property type="molecule type" value="Genomic_DNA"/>
</dbReference>
<reference evidence="10 11" key="1">
    <citation type="journal article" date="2019" name="Sci. Rep.">
        <title>Differences in resource use lead to coexistence of seed-transmitted microbial populations.</title>
        <authorList>
            <person name="Torres-Cortes G."/>
            <person name="Garcia B.J."/>
            <person name="Compant S."/>
            <person name="Rezki S."/>
            <person name="Jones P."/>
            <person name="Preveaux A."/>
            <person name="Briand M."/>
            <person name="Roulet A."/>
            <person name="Bouchez O."/>
            <person name="Jacobson D."/>
            <person name="Barret M."/>
        </authorList>
    </citation>
    <scope>NUCLEOTIDE SEQUENCE [LARGE SCALE GENOMIC DNA]</scope>
    <source>
        <strain evidence="10 11">CFBP13511</strain>
    </source>
</reference>
<organism evidence="10 11">
    <name type="scientific">Erwinia persicina</name>
    <dbReference type="NCBI Taxonomy" id="55211"/>
    <lineage>
        <taxon>Bacteria</taxon>
        <taxon>Pseudomonadati</taxon>
        <taxon>Pseudomonadota</taxon>
        <taxon>Gammaproteobacteria</taxon>
        <taxon>Enterobacterales</taxon>
        <taxon>Erwiniaceae</taxon>
        <taxon>Erwinia</taxon>
    </lineage>
</organism>
<evidence type="ECO:0000313" key="12">
    <source>
        <dbReference type="Proteomes" id="UP000661012"/>
    </source>
</evidence>
<dbReference type="InterPro" id="IPR050643">
    <property type="entry name" value="Periplasmic_pilus_chap"/>
</dbReference>
<dbReference type="SUPFAM" id="SSF49584">
    <property type="entry name" value="Periplasmic chaperone C-domain"/>
    <property type="match status" value="1"/>
</dbReference>
<keyword evidence="4" id="KW-0574">Periplasm</keyword>
<gene>
    <name evidence="10" type="ORF">EpCFBP13511_17890</name>
    <name evidence="9" type="ORF">IFT93_17385</name>
</gene>
<dbReference type="InterPro" id="IPR008962">
    <property type="entry name" value="PapD-like_sf"/>
</dbReference>
<comment type="subcellular location">
    <subcellularLocation>
        <location evidence="1">Periplasm</location>
    </subcellularLocation>
</comment>
<dbReference type="GO" id="GO:0030288">
    <property type="term" value="C:outer membrane-bounded periplasmic space"/>
    <property type="evidence" value="ECO:0007669"/>
    <property type="project" value="InterPro"/>
</dbReference>
<comment type="caution">
    <text evidence="10">The sequence shown here is derived from an EMBL/GenBank/DDBJ whole genome shotgun (WGS) entry which is preliminary data.</text>
</comment>
<reference evidence="9 12" key="2">
    <citation type="journal article" date="2020" name="FEMS Microbiol. Ecol.">
        <title>Temporal dynamics of bacterial communities during seed development and maturation.</title>
        <authorList>
            <person name="Chesneau G."/>
            <person name="Torres-Cortes G."/>
            <person name="Briand M."/>
            <person name="Darrasse A."/>
            <person name="Preveaux A."/>
            <person name="Marais C."/>
            <person name="Jacques M.A."/>
            <person name="Shade A."/>
            <person name="Barret M."/>
        </authorList>
    </citation>
    <scope>NUCLEOTIDE SEQUENCE [LARGE SCALE GENOMIC DNA]</scope>
    <source>
        <strain evidence="9 12">CFBP13732</strain>
    </source>
</reference>
<dbReference type="InterPro" id="IPR016148">
    <property type="entry name" value="Pili_assmbl_chaperone_C"/>
</dbReference>
<keyword evidence="12" id="KW-1185">Reference proteome</keyword>
<feature type="domain" description="Pili assembly chaperone N-terminal" evidence="7">
    <location>
        <begin position="22"/>
        <end position="140"/>
    </location>
</feature>
<dbReference type="Proteomes" id="UP000306393">
    <property type="component" value="Unassembled WGS sequence"/>
</dbReference>
<proteinExistence type="inferred from homology"/>
<dbReference type="RefSeq" id="WP_137269741.1">
    <property type="nucleotide sequence ID" value="NZ_JACYNM010000015.1"/>
</dbReference>
<evidence type="ECO:0000256" key="5">
    <source>
        <dbReference type="ARBA" id="ARBA00023186"/>
    </source>
</evidence>
<dbReference type="Pfam" id="PF00345">
    <property type="entry name" value="PapD_N"/>
    <property type="match status" value="1"/>
</dbReference>
<evidence type="ECO:0000256" key="4">
    <source>
        <dbReference type="ARBA" id="ARBA00022764"/>
    </source>
</evidence>
<sequence>MNIHPLTLCFLLFSGSCLAAGGIAIQATRIVYPQNAGQQTISVLNSSSTDSFLIQSWVETADGKKSEDFVVTPPLYLSGPKNENTLRVLHMTPRQVKDRESVYYFIVKSIPSTSNGENSAGTFKVAMASRIKLFLRPEGLAPDSDKAPRCLTFSEKNKTLKIKNPTPYYITLTNIQYGSEKIKDMMVAPKESVIRPVLKAGAGAVSFSTINDSGAIIQQRAASVSILNQ</sequence>
<feature type="domain" description="Pili assembly chaperone C-terminal" evidence="8">
    <location>
        <begin position="162"/>
        <end position="217"/>
    </location>
</feature>
<evidence type="ECO:0000313" key="10">
    <source>
        <dbReference type="EMBL" id="TKJ86713.1"/>
    </source>
</evidence>
<evidence type="ECO:0000256" key="6">
    <source>
        <dbReference type="SAM" id="SignalP"/>
    </source>
</evidence>
<comment type="similarity">
    <text evidence="2">Belongs to the periplasmic pilus chaperone family.</text>
</comment>
<dbReference type="PANTHER" id="PTHR30251">
    <property type="entry name" value="PILUS ASSEMBLY CHAPERONE"/>
    <property type="match status" value="1"/>
</dbReference>
<protein>
    <submittedName>
        <fullName evidence="10">Adenylyl cyclase</fullName>
    </submittedName>
    <submittedName>
        <fullName evidence="9">Fimbria/pilus periplasmic chaperone</fullName>
    </submittedName>
</protein>
<dbReference type="OrthoDB" id="9131059at2"/>
<feature type="chain" id="PRO_5020691869" evidence="6">
    <location>
        <begin position="20"/>
        <end position="229"/>
    </location>
</feature>
<dbReference type="InterPro" id="IPR036316">
    <property type="entry name" value="Pili_assmbl_chap_C_dom_sf"/>
</dbReference>
<evidence type="ECO:0000313" key="11">
    <source>
        <dbReference type="Proteomes" id="UP000306393"/>
    </source>
</evidence>
<dbReference type="Gene3D" id="2.60.40.10">
    <property type="entry name" value="Immunoglobulins"/>
    <property type="match status" value="2"/>
</dbReference>
<dbReference type="GO" id="GO:0071555">
    <property type="term" value="P:cell wall organization"/>
    <property type="evidence" value="ECO:0007669"/>
    <property type="project" value="InterPro"/>
</dbReference>
<feature type="signal peptide" evidence="6">
    <location>
        <begin position="1"/>
        <end position="19"/>
    </location>
</feature>
<dbReference type="PANTHER" id="PTHR30251:SF0">
    <property type="entry name" value="FIMBRIAL CHAPERONE PROTEIN ELFD-RELATED"/>
    <property type="match status" value="1"/>
</dbReference>
<dbReference type="AlphaFoldDB" id="A0A4U3F0H7"/>
<evidence type="ECO:0000256" key="2">
    <source>
        <dbReference type="ARBA" id="ARBA00007399"/>
    </source>
</evidence>
<accession>A0A4U3F0H7</accession>
<evidence type="ECO:0000259" key="7">
    <source>
        <dbReference type="Pfam" id="PF00345"/>
    </source>
</evidence>
<evidence type="ECO:0000259" key="8">
    <source>
        <dbReference type="Pfam" id="PF02753"/>
    </source>
</evidence>
<dbReference type="InterPro" id="IPR016147">
    <property type="entry name" value="Pili_assmbl_chaperone_N"/>
</dbReference>
<dbReference type="Proteomes" id="UP000661012">
    <property type="component" value="Unassembled WGS sequence"/>
</dbReference>
<name>A0A4U3F0H7_9GAMM</name>
<keyword evidence="3 6" id="KW-0732">Signal</keyword>
<keyword evidence="5" id="KW-0143">Chaperone</keyword>
<dbReference type="InterPro" id="IPR001829">
    <property type="entry name" value="Pili_assmbl_chaperone_bac"/>
</dbReference>
<dbReference type="InterPro" id="IPR013783">
    <property type="entry name" value="Ig-like_fold"/>
</dbReference>
<dbReference type="Pfam" id="PF02753">
    <property type="entry name" value="PapD_C"/>
    <property type="match status" value="1"/>
</dbReference>
<evidence type="ECO:0000256" key="3">
    <source>
        <dbReference type="ARBA" id="ARBA00022729"/>
    </source>
</evidence>
<evidence type="ECO:0000256" key="1">
    <source>
        <dbReference type="ARBA" id="ARBA00004418"/>
    </source>
</evidence>
<evidence type="ECO:0000313" key="9">
    <source>
        <dbReference type="EMBL" id="MBD8108166.1"/>
    </source>
</evidence>
<dbReference type="EMBL" id="QGAC01000018">
    <property type="protein sequence ID" value="TKJ86713.1"/>
    <property type="molecule type" value="Genomic_DNA"/>
</dbReference>